<dbReference type="EMBL" id="PHQY01000458">
    <property type="protein sequence ID" value="PJO44162.1"/>
    <property type="molecule type" value="Genomic_DNA"/>
</dbReference>
<reference evidence="1 2" key="1">
    <citation type="submission" date="2017-11" db="EMBL/GenBank/DDBJ databases">
        <title>Bacterial isolate from king chilli rhizosphere.</title>
        <authorList>
            <person name="Takhelmayum P."/>
            <person name="Sarangthem I."/>
        </authorList>
    </citation>
    <scope>NUCLEOTIDE SEQUENCE [LARGE SCALE GENOMIC DNA]</scope>
    <source>
        <strain evidence="2">t26</strain>
    </source>
</reference>
<dbReference type="Proteomes" id="UP000232101">
    <property type="component" value="Unassembled WGS sequence"/>
</dbReference>
<sequence length="147" mass="16652">MADIKSMDVSTVINSVSLGEIKVNDIAVAYGKTDRTIQKHIKSLGYVWDAKERKYLPTGDSYNKENDNKLFSDFVEPNPMQELGKKETRTSSNNKSTVKVVKEVDKNKVDSIDAILFGKSIDNDRVQRAYYLDKDIAEIIDNVESKQ</sequence>
<gene>
    <name evidence="1" type="ORF">CWD94_08400</name>
</gene>
<protein>
    <submittedName>
        <fullName evidence="1">Uncharacterized protein</fullName>
    </submittedName>
</protein>
<organism evidence="1 2">
    <name type="scientific">Lysinibacillus xylanilyticus</name>
    <dbReference type="NCBI Taxonomy" id="582475"/>
    <lineage>
        <taxon>Bacteria</taxon>
        <taxon>Bacillati</taxon>
        <taxon>Bacillota</taxon>
        <taxon>Bacilli</taxon>
        <taxon>Bacillales</taxon>
        <taxon>Bacillaceae</taxon>
        <taxon>Lysinibacillus</taxon>
    </lineage>
</organism>
<proteinExistence type="predicted"/>
<accession>A0A2M9Q813</accession>
<dbReference type="AlphaFoldDB" id="A0A2M9Q813"/>
<evidence type="ECO:0000313" key="1">
    <source>
        <dbReference type="EMBL" id="PJO44162.1"/>
    </source>
</evidence>
<feature type="non-terminal residue" evidence="1">
    <location>
        <position position="147"/>
    </location>
</feature>
<comment type="caution">
    <text evidence="1">The sequence shown here is derived from an EMBL/GenBank/DDBJ whole genome shotgun (WGS) entry which is preliminary data.</text>
</comment>
<evidence type="ECO:0000313" key="2">
    <source>
        <dbReference type="Proteomes" id="UP000232101"/>
    </source>
</evidence>
<name>A0A2M9Q813_9BACI</name>
<dbReference type="RefSeq" id="WP_100542803.1">
    <property type="nucleotide sequence ID" value="NZ_PHQY01000458.1"/>
</dbReference>